<protein>
    <recommendedName>
        <fullName evidence="2">Domain of unknown function WSN domain-containing protein</fullName>
    </recommendedName>
</protein>
<feature type="signal peptide" evidence="1">
    <location>
        <begin position="1"/>
        <end position="20"/>
    </location>
</feature>
<proteinExistence type="predicted"/>
<dbReference type="HOGENOM" id="CLU_003480_0_0_1"/>
<dbReference type="EMBL" id="DS268617">
    <property type="protein sequence ID" value="EFO94299.1"/>
    <property type="molecule type" value="Genomic_DNA"/>
</dbReference>
<gene>
    <name evidence="3" type="ORF">CRE_03441</name>
</gene>
<dbReference type="Proteomes" id="UP000008281">
    <property type="component" value="Unassembled WGS sequence"/>
</dbReference>
<evidence type="ECO:0000256" key="1">
    <source>
        <dbReference type="SAM" id="SignalP"/>
    </source>
</evidence>
<organism evidence="4">
    <name type="scientific">Caenorhabditis remanei</name>
    <name type="common">Caenorhabditis vulgaris</name>
    <dbReference type="NCBI Taxonomy" id="31234"/>
    <lineage>
        <taxon>Eukaryota</taxon>
        <taxon>Metazoa</taxon>
        <taxon>Ecdysozoa</taxon>
        <taxon>Nematoda</taxon>
        <taxon>Chromadorea</taxon>
        <taxon>Rhabditida</taxon>
        <taxon>Rhabditina</taxon>
        <taxon>Rhabditomorpha</taxon>
        <taxon>Rhabditoidea</taxon>
        <taxon>Rhabditidae</taxon>
        <taxon>Peloderinae</taxon>
        <taxon>Caenorhabditis</taxon>
    </lineage>
</organism>
<feature type="chain" id="PRO_5003178463" description="Domain of unknown function WSN domain-containing protein" evidence="1">
    <location>
        <begin position="21"/>
        <end position="806"/>
    </location>
</feature>
<evidence type="ECO:0000313" key="4">
    <source>
        <dbReference type="Proteomes" id="UP000008281"/>
    </source>
</evidence>
<keyword evidence="1" id="KW-0732">Signal</keyword>
<feature type="domain" description="Domain of unknown function WSN" evidence="2">
    <location>
        <begin position="50"/>
        <end position="121"/>
    </location>
</feature>
<dbReference type="AlphaFoldDB" id="E3NE49"/>
<name>E3NE49_CAERE</name>
<evidence type="ECO:0000313" key="3">
    <source>
        <dbReference type="EMBL" id="EFO94299.1"/>
    </source>
</evidence>
<dbReference type="PANTHER" id="PTHR32525">
    <property type="entry name" value="PROTEIN-TYROSINE-PHOSPHATASE"/>
    <property type="match status" value="1"/>
</dbReference>
<dbReference type="InParanoid" id="E3NE49"/>
<dbReference type="OMA" id="NICHCAG"/>
<dbReference type="InterPro" id="IPR003125">
    <property type="entry name" value="WSN"/>
</dbReference>
<dbReference type="eggNOG" id="ENOG502SGZY">
    <property type="taxonomic scope" value="Eukaryota"/>
</dbReference>
<sequence length="806" mass="88844">MKLLLLVLLVAVTQPYPIRSKDSEGAHYPFRHVYRSANDSNLRAYRSPGDKLKSSLEHLKMIARVTNGIYLQHALASGSIPADKLISELLHFGNVTPTQIAGIEMSKVQKSVELLKGLPSSLQNPKSDVAEIELTLGTIQDILGAIDGLGDVGMRPRAKEFDAFMATLGKTDFVIQVAADFEGRRTVWISAHQTILTSATGGEAEGHFRYIATVAKITKTCLPILQNILPLWKYKEFKSAAEGLEPTMRLVDAINITDENINNLARTTKQWTAYSEYLSGVLSQLNTMRSSYSRFQNVHNLLMARKSVRNQLVEYVAGFLHGASDMVSISLDLEDPWMKSVVKSDELTTALNGLKSLEVSVVAKKIDESLKNPSLLSDIAPLVMNLDLLNKLDTNNIKAGVAQAQSAPAVASSQLDAKHVTEANDILEGIDEKFAKLEDLVPKLIQAVSVHGLAEMCDAIIKVYEGIKDSKDVKAFTDAYSGFKDMSKLKNLVDNIYEVVAEITAVQKLKTIRDDAARYGLKKMELEKYHTAAKQKADIFQYYQNSPGLKSLIKAQAEIERIRKLDQTVLSSFDKGLEVMKTVAGTSDDLKKLRTTIEAVNGVKSKEIDGLEELKDAGRHSKTIGLAVRGISGMKNVLEMKSDVGDLAINIDVIGQYKKDVKEAEDVKNLDSLVKMTDATDKMLKSLDTLESTVTIPTSTVLADQAAIFEKAKLVTGVTGDYKKTLASVQKMESESPGMTPQDKIKVDFVKKSLVKMDELDLDYASYQSSFTGAKASLVVLDEFFDRYFQRMTGTDSGNKKDEKKE</sequence>
<reference evidence="3" key="1">
    <citation type="submission" date="2007-07" db="EMBL/GenBank/DDBJ databases">
        <title>PCAP assembly of the Caenorhabditis remanei genome.</title>
        <authorList>
            <consortium name="The Caenorhabditis remanei Sequencing Consortium"/>
            <person name="Wilson R.K."/>
        </authorList>
    </citation>
    <scope>NUCLEOTIDE SEQUENCE [LARGE SCALE GENOMIC DNA]</scope>
    <source>
        <strain evidence="3">PB4641</strain>
    </source>
</reference>
<evidence type="ECO:0000259" key="2">
    <source>
        <dbReference type="SMART" id="SM00453"/>
    </source>
</evidence>
<accession>E3NE49</accession>
<dbReference type="Pfam" id="PF02206">
    <property type="entry name" value="WSN"/>
    <property type="match status" value="1"/>
</dbReference>
<keyword evidence="4" id="KW-1185">Reference proteome</keyword>
<dbReference type="OrthoDB" id="5842271at2759"/>
<dbReference type="SMART" id="SM00453">
    <property type="entry name" value="WSN"/>
    <property type="match status" value="1"/>
</dbReference>